<evidence type="ECO:0000313" key="2">
    <source>
        <dbReference type="Proteomes" id="UP000596742"/>
    </source>
</evidence>
<reference evidence="1" key="1">
    <citation type="submission" date="2018-11" db="EMBL/GenBank/DDBJ databases">
        <authorList>
            <person name="Alioto T."/>
            <person name="Alioto T."/>
        </authorList>
    </citation>
    <scope>NUCLEOTIDE SEQUENCE</scope>
</reference>
<comment type="caution">
    <text evidence="1">The sequence shown here is derived from an EMBL/GenBank/DDBJ whole genome shotgun (WGS) entry which is preliminary data.</text>
</comment>
<sequence>MNVNTMENKRIFTKQKSRSSFRWKNLVALLNTINKNKGKQNMDGQLYCEAHVPITKPPLSPETDDK</sequence>
<evidence type="ECO:0000313" key="1">
    <source>
        <dbReference type="EMBL" id="VDI08788.1"/>
    </source>
</evidence>
<feature type="non-terminal residue" evidence="1">
    <location>
        <position position="1"/>
    </location>
</feature>
<dbReference type="Proteomes" id="UP000596742">
    <property type="component" value="Unassembled WGS sequence"/>
</dbReference>
<protein>
    <submittedName>
        <fullName evidence="1">Uncharacterized protein</fullName>
    </submittedName>
</protein>
<organism evidence="1 2">
    <name type="scientific">Mytilus galloprovincialis</name>
    <name type="common">Mediterranean mussel</name>
    <dbReference type="NCBI Taxonomy" id="29158"/>
    <lineage>
        <taxon>Eukaryota</taxon>
        <taxon>Metazoa</taxon>
        <taxon>Spiralia</taxon>
        <taxon>Lophotrochozoa</taxon>
        <taxon>Mollusca</taxon>
        <taxon>Bivalvia</taxon>
        <taxon>Autobranchia</taxon>
        <taxon>Pteriomorphia</taxon>
        <taxon>Mytilida</taxon>
        <taxon>Mytiloidea</taxon>
        <taxon>Mytilidae</taxon>
        <taxon>Mytilinae</taxon>
        <taxon>Mytilus</taxon>
    </lineage>
</organism>
<name>A0A8B6CRH6_MYTGA</name>
<gene>
    <name evidence="1" type="ORF">MGAL_10B091933</name>
</gene>
<keyword evidence="2" id="KW-1185">Reference proteome</keyword>
<accession>A0A8B6CRH6</accession>
<dbReference type="AlphaFoldDB" id="A0A8B6CRH6"/>
<proteinExistence type="predicted"/>
<dbReference type="EMBL" id="UYJE01002235">
    <property type="protein sequence ID" value="VDI08788.1"/>
    <property type="molecule type" value="Genomic_DNA"/>
</dbReference>